<dbReference type="Proteomes" id="UP000001338">
    <property type="component" value="Unassembled WGS sequence"/>
</dbReference>
<organism evidence="1 2">
    <name type="scientific">Leptospira weilii str. 2006001853</name>
    <dbReference type="NCBI Taxonomy" id="1001589"/>
    <lineage>
        <taxon>Bacteria</taxon>
        <taxon>Pseudomonadati</taxon>
        <taxon>Spirochaetota</taxon>
        <taxon>Spirochaetia</taxon>
        <taxon>Leptospirales</taxon>
        <taxon>Leptospiraceae</taxon>
        <taxon>Leptospira</taxon>
    </lineage>
</organism>
<accession>A0A828Z7W8</accession>
<comment type="caution">
    <text evidence="1">The sequence shown here is derived from an EMBL/GenBank/DDBJ whole genome shotgun (WGS) entry which is preliminary data.</text>
</comment>
<dbReference type="AlphaFoldDB" id="A0A828Z7W8"/>
<proteinExistence type="predicted"/>
<gene>
    <name evidence="1" type="ORF">LEP1GSC036_0647</name>
</gene>
<evidence type="ECO:0000313" key="1">
    <source>
        <dbReference type="EMBL" id="EKR65967.1"/>
    </source>
</evidence>
<dbReference type="EMBL" id="AFLV02000009">
    <property type="protein sequence ID" value="EKR65967.1"/>
    <property type="molecule type" value="Genomic_DNA"/>
</dbReference>
<name>A0A828Z7W8_9LEPT</name>
<protein>
    <submittedName>
        <fullName evidence="1">Uncharacterized protein</fullName>
    </submittedName>
</protein>
<reference evidence="1 2" key="1">
    <citation type="submission" date="2012-10" db="EMBL/GenBank/DDBJ databases">
        <authorList>
            <person name="Harkins D.M."/>
            <person name="Durkin A.S."/>
            <person name="Brinkac L.M."/>
            <person name="Haft D.H."/>
            <person name="Selengut J.D."/>
            <person name="Sanka R."/>
            <person name="DePew J."/>
            <person name="Purushe J."/>
            <person name="Whelen A.C."/>
            <person name="Vinetz J.M."/>
            <person name="Sutton G.G."/>
            <person name="Nierman W.C."/>
            <person name="Fouts D.E."/>
        </authorList>
    </citation>
    <scope>NUCLEOTIDE SEQUENCE [LARGE SCALE GENOMIC DNA]</scope>
    <source>
        <strain evidence="1 2">2006001853</strain>
    </source>
</reference>
<evidence type="ECO:0000313" key="2">
    <source>
        <dbReference type="Proteomes" id="UP000001338"/>
    </source>
</evidence>
<sequence length="39" mass="4339">MCFPYCVKFSSISTFKVLKNDSRKLNGTLSKDRVPGALS</sequence>